<accession>A0A939EXA8</accession>
<keyword evidence="3" id="KW-1185">Reference proteome</keyword>
<feature type="signal peptide" evidence="1">
    <location>
        <begin position="1"/>
        <end position="24"/>
    </location>
</feature>
<sequence>MFFTKLHAVFLAGFLILAAPKAWAQTEPHRLQDHNAHAWLMYFSDARLSERWGVHTEAQLRRSELGASSQQNFVRVGGNYYVSPRLMLTAGYAYALTYPYGDYPVASRFPEHRLYQQVLLRDALGRVQFTHRYRLEQRWLRFPGAEDYTYLNRTRYQLRFTVPLGPTGQLQPRTPYVAAYDEVFVNFGRNVARNTFDQNRAYLALGYQVSKATSLEAGYLHQLVQQGNGTVFEHNHTLQFTLNFNPDFRPRSAEPAVPVGQ</sequence>
<dbReference type="Proteomes" id="UP000664144">
    <property type="component" value="Unassembled WGS sequence"/>
</dbReference>
<dbReference type="Pfam" id="PF10677">
    <property type="entry name" value="DUF2490"/>
    <property type="match status" value="1"/>
</dbReference>
<dbReference type="EMBL" id="JAFLQZ010000003">
    <property type="protein sequence ID" value="MBO0357608.1"/>
    <property type="molecule type" value="Genomic_DNA"/>
</dbReference>
<protein>
    <submittedName>
        <fullName evidence="2">DUF2490 domain-containing protein</fullName>
    </submittedName>
</protein>
<proteinExistence type="predicted"/>
<organism evidence="2 3">
    <name type="scientific">Hymenobacter telluris</name>
    <dbReference type="NCBI Taxonomy" id="2816474"/>
    <lineage>
        <taxon>Bacteria</taxon>
        <taxon>Pseudomonadati</taxon>
        <taxon>Bacteroidota</taxon>
        <taxon>Cytophagia</taxon>
        <taxon>Cytophagales</taxon>
        <taxon>Hymenobacteraceae</taxon>
        <taxon>Hymenobacter</taxon>
    </lineage>
</organism>
<evidence type="ECO:0000313" key="3">
    <source>
        <dbReference type="Proteomes" id="UP000664144"/>
    </source>
</evidence>
<name>A0A939EXA8_9BACT</name>
<comment type="caution">
    <text evidence="2">The sequence shown here is derived from an EMBL/GenBank/DDBJ whole genome shotgun (WGS) entry which is preliminary data.</text>
</comment>
<feature type="chain" id="PRO_5037335533" evidence="1">
    <location>
        <begin position="25"/>
        <end position="261"/>
    </location>
</feature>
<gene>
    <name evidence="2" type="ORF">J0X19_06595</name>
</gene>
<evidence type="ECO:0000256" key="1">
    <source>
        <dbReference type="SAM" id="SignalP"/>
    </source>
</evidence>
<keyword evidence="1" id="KW-0732">Signal</keyword>
<dbReference type="RefSeq" id="WP_206982891.1">
    <property type="nucleotide sequence ID" value="NZ_JAFLQZ010000003.1"/>
</dbReference>
<reference evidence="2" key="1">
    <citation type="submission" date="2021-03" db="EMBL/GenBank/DDBJ databases">
        <authorList>
            <person name="Kim M.K."/>
        </authorList>
    </citation>
    <scope>NUCLEOTIDE SEQUENCE</scope>
    <source>
        <strain evidence="2">BT186</strain>
    </source>
</reference>
<dbReference type="InterPro" id="IPR019619">
    <property type="entry name" value="DUF2490"/>
</dbReference>
<evidence type="ECO:0000313" key="2">
    <source>
        <dbReference type="EMBL" id="MBO0357608.1"/>
    </source>
</evidence>
<dbReference type="AlphaFoldDB" id="A0A939EXA8"/>